<dbReference type="RefSeq" id="WP_068494762.1">
    <property type="nucleotide sequence ID" value="NZ_LWQT01000088.1"/>
</dbReference>
<accession>A0A178MFE6</accession>
<proteinExistence type="predicted"/>
<dbReference type="Proteomes" id="UP000078428">
    <property type="component" value="Unassembled WGS sequence"/>
</dbReference>
<sequence>MTLRIATFNLENLDDRPKGAIAFEDRLRVLRPQLRRLRADILCLQEINAHPVTKHGPRLLSGLDRLVEGTELESFHRIVSLNRGGRHPSDLHNLVILSRLEPHSHRQVWHDLVEPCHWRPNHALPPQEQASPAEWDRPVLHAAYPLGDGRQLHVINVHLRAPRAAWLAGQKEPHGRWLSVAGWAEGFFLAAVKQAGQALEVRLLVEEILDGDPDALVAVCGDFNATDREAVLRIVRGDEEDTGNGHLAMRMLVPVERSLPESARFSVIHHGHPVLLDHILVSRPLLGSFLTAELHTETLGDELVSPAGISGPPESYHAPMVAEFNLP</sequence>
<protein>
    <submittedName>
        <fullName evidence="2">Endonuclease</fullName>
    </submittedName>
</protein>
<evidence type="ECO:0000259" key="1">
    <source>
        <dbReference type="Pfam" id="PF03372"/>
    </source>
</evidence>
<dbReference type="OrthoDB" id="7297112at2"/>
<dbReference type="SUPFAM" id="SSF56219">
    <property type="entry name" value="DNase I-like"/>
    <property type="match status" value="1"/>
</dbReference>
<dbReference type="STRING" id="1285242.A6A04_05740"/>
<organism evidence="2 3">
    <name type="scientific">Paramagnetospirillum marisnigri</name>
    <dbReference type="NCBI Taxonomy" id="1285242"/>
    <lineage>
        <taxon>Bacteria</taxon>
        <taxon>Pseudomonadati</taxon>
        <taxon>Pseudomonadota</taxon>
        <taxon>Alphaproteobacteria</taxon>
        <taxon>Rhodospirillales</taxon>
        <taxon>Magnetospirillaceae</taxon>
        <taxon>Paramagnetospirillum</taxon>
    </lineage>
</organism>
<name>A0A178MFE6_9PROT</name>
<keyword evidence="2" id="KW-0378">Hydrolase</keyword>
<dbReference type="Pfam" id="PF03372">
    <property type="entry name" value="Exo_endo_phos"/>
    <property type="match status" value="1"/>
</dbReference>
<dbReference type="InterPro" id="IPR036691">
    <property type="entry name" value="Endo/exonu/phosph_ase_sf"/>
</dbReference>
<dbReference type="GO" id="GO:0004519">
    <property type="term" value="F:endonuclease activity"/>
    <property type="evidence" value="ECO:0007669"/>
    <property type="project" value="UniProtKB-KW"/>
</dbReference>
<comment type="caution">
    <text evidence="2">The sequence shown here is derived from an EMBL/GenBank/DDBJ whole genome shotgun (WGS) entry which is preliminary data.</text>
</comment>
<keyword evidence="2" id="KW-0255">Endonuclease</keyword>
<dbReference type="EMBL" id="LWQT01000088">
    <property type="protein sequence ID" value="OAN46614.1"/>
    <property type="molecule type" value="Genomic_DNA"/>
</dbReference>
<keyword evidence="3" id="KW-1185">Reference proteome</keyword>
<dbReference type="AlphaFoldDB" id="A0A178MFE6"/>
<dbReference type="PANTHER" id="PTHR42834">
    <property type="entry name" value="ENDONUCLEASE/EXONUCLEASE/PHOSPHATASE FAMILY PROTEIN (AFU_ORTHOLOGUE AFUA_3G09210)"/>
    <property type="match status" value="1"/>
</dbReference>
<feature type="domain" description="Endonuclease/exonuclease/phosphatase" evidence="1">
    <location>
        <begin position="6"/>
        <end position="285"/>
    </location>
</feature>
<keyword evidence="2" id="KW-0540">Nuclease</keyword>
<gene>
    <name evidence="2" type="ORF">A6A04_05740</name>
</gene>
<reference evidence="2 3" key="1">
    <citation type="submission" date="2016-04" db="EMBL/GenBank/DDBJ databases">
        <title>Draft genome sequence of freshwater magnetotactic bacteria Magnetospirillum marisnigri SP-1 and Magnetospirillum moscoviense BB-1.</title>
        <authorList>
            <person name="Koziaeva V."/>
            <person name="Dziuba M.V."/>
            <person name="Ivanov T.M."/>
            <person name="Kuznetsov B."/>
            <person name="Grouzdev D.S."/>
        </authorList>
    </citation>
    <scope>NUCLEOTIDE SEQUENCE [LARGE SCALE GENOMIC DNA]</scope>
    <source>
        <strain evidence="2 3">SP-1</strain>
    </source>
</reference>
<dbReference type="Gene3D" id="3.60.10.10">
    <property type="entry name" value="Endonuclease/exonuclease/phosphatase"/>
    <property type="match status" value="1"/>
</dbReference>
<evidence type="ECO:0000313" key="3">
    <source>
        <dbReference type="Proteomes" id="UP000078428"/>
    </source>
</evidence>
<dbReference type="InterPro" id="IPR005135">
    <property type="entry name" value="Endo/exonuclease/phosphatase"/>
</dbReference>
<evidence type="ECO:0000313" key="2">
    <source>
        <dbReference type="EMBL" id="OAN46614.1"/>
    </source>
</evidence>
<dbReference type="PANTHER" id="PTHR42834:SF1">
    <property type="entry name" value="ENDONUCLEASE_EXONUCLEASE_PHOSPHATASE FAMILY PROTEIN (AFU_ORTHOLOGUE AFUA_3G09210)"/>
    <property type="match status" value="1"/>
</dbReference>